<protein>
    <recommendedName>
        <fullName evidence="5">DUF3322 and DUF2220 domain-containing protein</fullName>
    </recommendedName>
</protein>
<dbReference type="RefSeq" id="WP_134510675.1">
    <property type="nucleotide sequence ID" value="NZ_SOFM01000046.1"/>
</dbReference>
<feature type="domain" description="DUF3322" evidence="2">
    <location>
        <begin position="125"/>
        <end position="252"/>
    </location>
</feature>
<dbReference type="Pfam" id="PF09983">
    <property type="entry name" value="JetD_C"/>
    <property type="match status" value="1"/>
</dbReference>
<dbReference type="AlphaFoldDB" id="A0A4R8W4G1"/>
<evidence type="ECO:0008006" key="5">
    <source>
        <dbReference type="Google" id="ProtNLM"/>
    </source>
</evidence>
<evidence type="ECO:0000259" key="1">
    <source>
        <dbReference type="Pfam" id="PF09983"/>
    </source>
</evidence>
<dbReference type="InterPro" id="IPR024534">
    <property type="entry name" value="JetD_C"/>
</dbReference>
<gene>
    <name evidence="3" type="ORF">E3O32_15205</name>
</gene>
<name>A0A4R8W4G1_9MICO</name>
<dbReference type="InterPro" id="IPR024537">
    <property type="entry name" value="DUF3322"/>
</dbReference>
<keyword evidence="4" id="KW-1185">Reference proteome</keyword>
<dbReference type="Pfam" id="PF11795">
    <property type="entry name" value="DUF3322"/>
    <property type="match status" value="1"/>
</dbReference>
<dbReference type="Proteomes" id="UP000297643">
    <property type="component" value="Unassembled WGS sequence"/>
</dbReference>
<feature type="domain" description="Wadjet protein JetD C-terminal" evidence="1">
    <location>
        <begin position="263"/>
        <end position="433"/>
    </location>
</feature>
<accession>A0A4R8W4G1</accession>
<evidence type="ECO:0000313" key="3">
    <source>
        <dbReference type="EMBL" id="TFC00498.1"/>
    </source>
</evidence>
<reference evidence="3 4" key="1">
    <citation type="submission" date="2019-03" db="EMBL/GenBank/DDBJ databases">
        <title>Genomics of glacier-inhabiting Cryobacterium strains.</title>
        <authorList>
            <person name="Liu Q."/>
            <person name="Xin Y.-H."/>
        </authorList>
    </citation>
    <scope>NUCLEOTIDE SEQUENCE [LARGE SCALE GENOMIC DNA]</scope>
    <source>
        <strain evidence="3 4">RHLT2-21</strain>
    </source>
</reference>
<proteinExistence type="predicted"/>
<sequence>MAPARGMLTVAEARARALKKVTADQRDWAALGGEDALLEIVLHPPTERSALADQSAAIAWVREWQAVAGDATAPAGVAPAGSVGVPALVGAAPAVLALPVLAVPVPAPAVSAPAVSAPAVPAPAFSVTWGGRQWPSLGAQSVPERCVLRGADAIAAFAGAAAGQEWRTLRDRAAVVRGAFAGRAASVDALAAAIRTHGRTLQLLAEADFSTLVLVVEWLAENPASGWRIRQLPIRGIDTKWLERHRAVVESLHAAVSGRLSLGLLDAPTMVRVRFLDPALRPGGICDVIAPVDELAALPVAPSVVFVFENLETMFAMPELPGAVVVHGGGYAAPRLGRIPWIRSGRIIYWGDLDSDGFAILHALRSHCADVTSVLMDEKTLLAYRDLWVPEPKAAAGTYSTLTAGEQRVLERIRSEGNVRLEQERIPWEVALELLERAVAERPAAAR</sequence>
<comment type="caution">
    <text evidence="3">The sequence shown here is derived from an EMBL/GenBank/DDBJ whole genome shotgun (WGS) entry which is preliminary data.</text>
</comment>
<organism evidence="3 4">
    <name type="scientific">Cryobacterium mannosilyticum</name>
    <dbReference type="NCBI Taxonomy" id="1259190"/>
    <lineage>
        <taxon>Bacteria</taxon>
        <taxon>Bacillati</taxon>
        <taxon>Actinomycetota</taxon>
        <taxon>Actinomycetes</taxon>
        <taxon>Micrococcales</taxon>
        <taxon>Microbacteriaceae</taxon>
        <taxon>Cryobacterium</taxon>
    </lineage>
</organism>
<evidence type="ECO:0000313" key="4">
    <source>
        <dbReference type="Proteomes" id="UP000297643"/>
    </source>
</evidence>
<evidence type="ECO:0000259" key="2">
    <source>
        <dbReference type="Pfam" id="PF11795"/>
    </source>
</evidence>
<dbReference type="EMBL" id="SOFM01000046">
    <property type="protein sequence ID" value="TFC00498.1"/>
    <property type="molecule type" value="Genomic_DNA"/>
</dbReference>